<dbReference type="PROSITE" id="PS51975">
    <property type="entry name" value="RNASE_H_2"/>
    <property type="match status" value="1"/>
</dbReference>
<dbReference type="SUPFAM" id="SSF53098">
    <property type="entry name" value="Ribonuclease H-like"/>
    <property type="match status" value="1"/>
</dbReference>
<evidence type="ECO:0000256" key="2">
    <source>
        <dbReference type="ARBA" id="ARBA00001946"/>
    </source>
</evidence>
<dbReference type="GO" id="GO:0032299">
    <property type="term" value="C:ribonuclease H2 complex"/>
    <property type="evidence" value="ECO:0007669"/>
    <property type="project" value="TreeGrafter"/>
</dbReference>
<evidence type="ECO:0000256" key="1">
    <source>
        <dbReference type="ARBA" id="ARBA00000077"/>
    </source>
</evidence>
<comment type="function">
    <text evidence="3 14 16">Endonuclease that specifically degrades the RNA of RNA-DNA hybrids.</text>
</comment>
<evidence type="ECO:0000256" key="5">
    <source>
        <dbReference type="ARBA" id="ARBA00007383"/>
    </source>
</evidence>
<evidence type="ECO:0000256" key="16">
    <source>
        <dbReference type="RuleBase" id="RU003515"/>
    </source>
</evidence>
<comment type="catalytic activity">
    <reaction evidence="1 14 15 16">
        <text>Endonucleolytic cleavage to 5'-phosphomonoester.</text>
        <dbReference type="EC" id="3.1.26.4"/>
    </reaction>
</comment>
<dbReference type="OrthoDB" id="9803420at2"/>
<evidence type="ECO:0000256" key="10">
    <source>
        <dbReference type="ARBA" id="ARBA00022723"/>
    </source>
</evidence>
<dbReference type="Gene3D" id="3.30.420.10">
    <property type="entry name" value="Ribonuclease H-like superfamily/Ribonuclease H"/>
    <property type="match status" value="1"/>
</dbReference>
<protein>
    <recommendedName>
        <fullName evidence="7 14">Ribonuclease HII</fullName>
        <shortName evidence="14">RNase HII</shortName>
        <ecNumber evidence="6 14">3.1.26.4</ecNumber>
    </recommendedName>
</protein>
<dbReference type="GO" id="GO:0003723">
    <property type="term" value="F:RNA binding"/>
    <property type="evidence" value="ECO:0007669"/>
    <property type="project" value="UniProtKB-UniRule"/>
</dbReference>
<dbReference type="InterPro" id="IPR012337">
    <property type="entry name" value="RNaseH-like_sf"/>
</dbReference>
<dbReference type="GO" id="GO:0043137">
    <property type="term" value="P:DNA replication, removal of RNA primer"/>
    <property type="evidence" value="ECO:0007669"/>
    <property type="project" value="TreeGrafter"/>
</dbReference>
<evidence type="ECO:0000313" key="19">
    <source>
        <dbReference type="Proteomes" id="UP000243884"/>
    </source>
</evidence>
<dbReference type="Proteomes" id="UP000243884">
    <property type="component" value="Unassembled WGS sequence"/>
</dbReference>
<evidence type="ECO:0000256" key="6">
    <source>
        <dbReference type="ARBA" id="ARBA00012180"/>
    </source>
</evidence>
<dbReference type="RefSeq" id="WP_084098147.1">
    <property type="nucleotide sequence ID" value="NZ_FWXK01000002.1"/>
</dbReference>
<feature type="binding site" evidence="14 15">
    <location>
        <position position="80"/>
    </location>
    <ligand>
        <name>a divalent metal cation</name>
        <dbReference type="ChEBI" id="CHEBI:60240"/>
    </ligand>
</feature>
<comment type="cofactor">
    <cofactor evidence="2">
        <name>Mg(2+)</name>
        <dbReference type="ChEBI" id="CHEBI:18420"/>
    </cofactor>
</comment>
<dbReference type="GO" id="GO:0006298">
    <property type="term" value="P:mismatch repair"/>
    <property type="evidence" value="ECO:0007669"/>
    <property type="project" value="TreeGrafter"/>
</dbReference>
<evidence type="ECO:0000256" key="15">
    <source>
        <dbReference type="PROSITE-ProRule" id="PRU01319"/>
    </source>
</evidence>
<evidence type="ECO:0000256" key="4">
    <source>
        <dbReference type="ARBA" id="ARBA00004496"/>
    </source>
</evidence>
<comment type="subcellular location">
    <subcellularLocation>
        <location evidence="4 14">Cytoplasm</location>
    </subcellularLocation>
</comment>
<evidence type="ECO:0000256" key="3">
    <source>
        <dbReference type="ARBA" id="ARBA00004065"/>
    </source>
</evidence>
<sequence length="258" mass="28941">MSKRPTIAEVKQRLLEETSIDNKWLEDLYHDERKGVQVALKQYEKRQQEQARIHQHILQLRQKEKILHQEGYQLIAGVDEVGRGPLAGPVVAGAVILPADMPEAYFNDSKQLSHAKRQSLVADIEKYAISYAVAGQSAQIIDQVNILEATKQAMTLALKRLTSTPDYVLIDAVHLDSISHLPQESIIKGDATVYSIAAASIYAKEKRDELMAQYAEQYPGYGFEHNAGYGTKEHLEGLKKYGPCPIHRCSFAPVKAYL</sequence>
<evidence type="ECO:0000256" key="11">
    <source>
        <dbReference type="ARBA" id="ARBA00022759"/>
    </source>
</evidence>
<dbReference type="InterPro" id="IPR036397">
    <property type="entry name" value="RNaseH_sf"/>
</dbReference>
<dbReference type="FunFam" id="3.30.420.10:FF:000006">
    <property type="entry name" value="Ribonuclease HII"/>
    <property type="match status" value="1"/>
</dbReference>
<dbReference type="EC" id="3.1.26.4" evidence="6 14"/>
<dbReference type="GO" id="GO:0005737">
    <property type="term" value="C:cytoplasm"/>
    <property type="evidence" value="ECO:0007669"/>
    <property type="project" value="UniProtKB-SubCell"/>
</dbReference>
<evidence type="ECO:0000313" key="18">
    <source>
        <dbReference type="EMBL" id="SMC32391.1"/>
    </source>
</evidence>
<keyword evidence="13 14" id="KW-0464">Manganese</keyword>
<reference evidence="19" key="1">
    <citation type="submission" date="2017-04" db="EMBL/GenBank/DDBJ databases">
        <authorList>
            <person name="Varghese N."/>
            <person name="Submissions S."/>
        </authorList>
    </citation>
    <scope>NUCLEOTIDE SEQUENCE [LARGE SCALE GENOMIC DNA]</scope>
    <source>
        <strain evidence="19">DSM 21500</strain>
    </source>
</reference>
<keyword evidence="19" id="KW-1185">Reference proteome</keyword>
<dbReference type="Pfam" id="PF01351">
    <property type="entry name" value="RNase_HII"/>
    <property type="match status" value="1"/>
</dbReference>
<keyword evidence="10 14" id="KW-0479">Metal-binding</keyword>
<evidence type="ECO:0000256" key="7">
    <source>
        <dbReference type="ARBA" id="ARBA00019179"/>
    </source>
</evidence>
<dbReference type="GO" id="GO:0004523">
    <property type="term" value="F:RNA-DNA hybrid ribonuclease activity"/>
    <property type="evidence" value="ECO:0007669"/>
    <property type="project" value="UniProtKB-UniRule"/>
</dbReference>
<evidence type="ECO:0000256" key="8">
    <source>
        <dbReference type="ARBA" id="ARBA00022490"/>
    </source>
</evidence>
<keyword evidence="12 14" id="KW-0378">Hydrolase</keyword>
<keyword evidence="9 14" id="KW-0540">Nuclease</keyword>
<dbReference type="EMBL" id="FWXK01000002">
    <property type="protein sequence ID" value="SMC32391.1"/>
    <property type="molecule type" value="Genomic_DNA"/>
</dbReference>
<evidence type="ECO:0000259" key="17">
    <source>
        <dbReference type="PROSITE" id="PS51975"/>
    </source>
</evidence>
<evidence type="ECO:0000256" key="14">
    <source>
        <dbReference type="HAMAP-Rule" id="MF_00052"/>
    </source>
</evidence>
<dbReference type="PANTHER" id="PTHR10954">
    <property type="entry name" value="RIBONUCLEASE H2 SUBUNIT A"/>
    <property type="match status" value="1"/>
</dbReference>
<feature type="binding site" evidence="14 15">
    <location>
        <position position="171"/>
    </location>
    <ligand>
        <name>a divalent metal cation</name>
        <dbReference type="ChEBI" id="CHEBI:60240"/>
    </ligand>
</feature>
<name>A0A1W1Y983_9LACT</name>
<dbReference type="PANTHER" id="PTHR10954:SF18">
    <property type="entry name" value="RIBONUCLEASE HII"/>
    <property type="match status" value="1"/>
</dbReference>
<evidence type="ECO:0000256" key="12">
    <source>
        <dbReference type="ARBA" id="ARBA00022801"/>
    </source>
</evidence>
<dbReference type="InterPro" id="IPR022898">
    <property type="entry name" value="RNase_HII"/>
</dbReference>
<evidence type="ECO:0000256" key="13">
    <source>
        <dbReference type="ARBA" id="ARBA00023211"/>
    </source>
</evidence>
<evidence type="ECO:0000256" key="9">
    <source>
        <dbReference type="ARBA" id="ARBA00022722"/>
    </source>
</evidence>
<organism evidence="18 19">
    <name type="scientific">Aerococcus suis</name>
    <dbReference type="NCBI Taxonomy" id="371602"/>
    <lineage>
        <taxon>Bacteria</taxon>
        <taxon>Bacillati</taxon>
        <taxon>Bacillota</taxon>
        <taxon>Bacilli</taxon>
        <taxon>Lactobacillales</taxon>
        <taxon>Aerococcaceae</taxon>
        <taxon>Aerococcus</taxon>
    </lineage>
</organism>
<dbReference type="InterPro" id="IPR024567">
    <property type="entry name" value="RNase_HII/HIII_dom"/>
</dbReference>
<dbReference type="STRING" id="371602.SAMN04487984_0476"/>
<feature type="binding site" evidence="14 15">
    <location>
        <position position="79"/>
    </location>
    <ligand>
        <name>a divalent metal cation</name>
        <dbReference type="ChEBI" id="CHEBI:60240"/>
    </ligand>
</feature>
<keyword evidence="8 14" id="KW-0963">Cytoplasm</keyword>
<dbReference type="CDD" id="cd07182">
    <property type="entry name" value="RNase_HII_bacteria_HII_like"/>
    <property type="match status" value="1"/>
</dbReference>
<keyword evidence="11 14" id="KW-0255">Endonuclease</keyword>
<gene>
    <name evidence="14" type="primary">rnhB</name>
    <name evidence="18" type="ORF">SAMN04487984_0476</name>
</gene>
<dbReference type="HAMAP" id="MF_00052_B">
    <property type="entry name" value="RNase_HII_B"/>
    <property type="match status" value="1"/>
</dbReference>
<feature type="domain" description="RNase H type-2" evidence="17">
    <location>
        <begin position="73"/>
        <end position="258"/>
    </location>
</feature>
<dbReference type="GO" id="GO:0030145">
    <property type="term" value="F:manganese ion binding"/>
    <property type="evidence" value="ECO:0007669"/>
    <property type="project" value="UniProtKB-UniRule"/>
</dbReference>
<dbReference type="NCBIfam" id="NF000595">
    <property type="entry name" value="PRK00015.1-3"/>
    <property type="match status" value="1"/>
</dbReference>
<dbReference type="InterPro" id="IPR001352">
    <property type="entry name" value="RNase_HII/HIII"/>
</dbReference>
<dbReference type="NCBIfam" id="NF000594">
    <property type="entry name" value="PRK00015.1-1"/>
    <property type="match status" value="1"/>
</dbReference>
<comment type="cofactor">
    <cofactor evidence="14 15">
        <name>Mn(2+)</name>
        <dbReference type="ChEBI" id="CHEBI:29035"/>
    </cofactor>
    <cofactor evidence="14 15">
        <name>Mg(2+)</name>
        <dbReference type="ChEBI" id="CHEBI:18420"/>
    </cofactor>
    <text evidence="14 15">Manganese or magnesium. Binds 1 divalent metal ion per monomer in the absence of substrate. May bind a second metal ion after substrate binding.</text>
</comment>
<accession>A0A1W1Y983</accession>
<proteinExistence type="inferred from homology"/>
<comment type="similarity">
    <text evidence="5 14 16">Belongs to the RNase HII family.</text>
</comment>
<dbReference type="AlphaFoldDB" id="A0A1W1Y983"/>